<dbReference type="CDD" id="cd03481">
    <property type="entry name" value="TopoIIA_Trans_ScTopoIIA"/>
    <property type="match status" value="1"/>
</dbReference>
<dbReference type="InterPro" id="IPR013759">
    <property type="entry name" value="Topo_IIA_B_C"/>
</dbReference>
<sequence>MPKKDLAKLYQKKTPIEHILDRPDTYIGSTEFSDEKPLWVWDEDSQGIVKKPTKYVPGLYKIFDEILVNAVDNFHKSKEEGINMTSIKVTIDKELNKISVCNNGETIPVEIHPEYKIYCAEMIFGQLLTSSNYDDEKEKVTGGRNGYGAKLTNIYSTKFVVETGDIKNSLSFKQTFSKNMSNKGDPIIKEYKGKDNYTKITFIPDLRRFGMDGFDDDIMAIFTKRVYDIAGITPASVRVYLNDKRVEVKNFKSYVDLYFKNKEIVEEELNVFYEKDKKGRWEFSACLSEGDFQQVSFVNSICTTLGGTHVDYLADQITSHVQTILKKKHKKDIKPNQIKANLWLFVNSQIVNPAFDSQTKDTLTTKPSKFGSTFILPPKFLQQMAETGLTELVLKVAGAKEEAKLKRLGGKRKKRVTGIDKLDDANMAGRKDADKCTLIITEGDSAKTFADAGIAEIGRDYFGTFPLRGKFLNVRDAPIKKITSNKEIQHLLEILGLKIGTKYTDKKNLRYGNLMVMADQDHDGSHIKGLVINFIHKFWPSLIKMNTYLKEFATPIIKARKGDRQVETFFTQQEYDQWKRGQGRNLKKWTIKYYKGLGTSDNEEAKEYFSRLEDHTLNFRYTGPDDDKQIELAFSDKLADARKEWLNTYDENEFVDHSNTHVTYRDFVNKELIGFSRYNCTRAIPSVCDGYKPGQRKIMFSCFKRNLVQEMKVAQLIGYVGEKSAYHHGEQSLATTIVGLAQNFVGSNNISVLEPRGQFGSRAMGGKDAASARYIHTKLAPITDKIFHPHDKFLLKYLTEDGHSIEPQYYVPVIPMVLVNGSEGIGTGWSTNIPCYNPFEIIQALKDRMDGKEFHRMDPWYKHYKGDIYYDNNTFKCDGKFAHNPAEGILKITELPIKKWTRDYKKFLEEMLDNNKISDLREYHGTNQVEFEIYYDEGSNGFDSKLFKDTESIMKYFKLTTTISDKNFVLFNSENKLKLYADETEILDEFYDVRLKLYETRKDYMIRKLECDLEILENKERFIGEVVDETIIVNKKKKKELLSILSERGYSRHSHIIAKIPEDNAMKGDVDLSESDNDEDRNLEDEEEKLLATDYNYLLNQSIWSLTEERIEALRQERLKKEEEIEKLKELEIKDIWRSDLDEILKELRKIDSKEIKDMEKANNKMEKLKKKGKPKKKGKKRKISTDSNISSFIEKPKVEKKPPPKKDRIGGKIKDAKALKAKKDLNKHLSGAKSKKTSEKSVTDQDSNQLSAQDIEELPLIERMKLKMKMKDIEEREEKKDIKESESESVSKVHEKMAEERKEFKKRRMKRKR</sequence>
<keyword evidence="18" id="KW-1185">Reference proteome</keyword>
<keyword evidence="6 13" id="KW-0547">Nucleotide-binding</keyword>
<evidence type="ECO:0000256" key="1">
    <source>
        <dbReference type="ARBA" id="ARBA00000185"/>
    </source>
</evidence>
<dbReference type="InterPro" id="IPR006171">
    <property type="entry name" value="TOPRIM_dom"/>
</dbReference>
<dbReference type="GO" id="GO:0005524">
    <property type="term" value="F:ATP binding"/>
    <property type="evidence" value="ECO:0007669"/>
    <property type="project" value="UniProtKB-UniRule"/>
</dbReference>
<dbReference type="FunFam" id="3.30.565.10:FF:000004">
    <property type="entry name" value="DNA topoisomerase 2"/>
    <property type="match status" value="1"/>
</dbReference>
<evidence type="ECO:0000256" key="8">
    <source>
        <dbReference type="ARBA" id="ARBA00022842"/>
    </source>
</evidence>
<dbReference type="EMBL" id="CAMPGE010007214">
    <property type="protein sequence ID" value="CAI2366138.1"/>
    <property type="molecule type" value="Genomic_DNA"/>
</dbReference>
<organism evidence="17 18">
    <name type="scientific">Euplotes crassus</name>
    <dbReference type="NCBI Taxonomy" id="5936"/>
    <lineage>
        <taxon>Eukaryota</taxon>
        <taxon>Sar</taxon>
        <taxon>Alveolata</taxon>
        <taxon>Ciliophora</taxon>
        <taxon>Intramacronucleata</taxon>
        <taxon>Spirotrichea</taxon>
        <taxon>Hypotrichia</taxon>
        <taxon>Euplotida</taxon>
        <taxon>Euplotidae</taxon>
        <taxon>Moneuplotes</taxon>
    </lineage>
</organism>
<evidence type="ECO:0000256" key="10">
    <source>
        <dbReference type="ARBA" id="ARBA00023125"/>
    </source>
</evidence>
<keyword evidence="8" id="KW-0460">Magnesium</keyword>
<comment type="similarity">
    <text evidence="4 13">Belongs to the type II topoisomerase family.</text>
</comment>
<evidence type="ECO:0000256" key="4">
    <source>
        <dbReference type="ARBA" id="ARBA00011080"/>
    </source>
</evidence>
<proteinExistence type="inferred from homology"/>
<dbReference type="PROSITE" id="PS50880">
    <property type="entry name" value="TOPRIM"/>
    <property type="match status" value="1"/>
</dbReference>
<keyword evidence="9 12" id="KW-0799">Topoisomerase</keyword>
<evidence type="ECO:0000256" key="12">
    <source>
        <dbReference type="PROSITE-ProRule" id="PRU01384"/>
    </source>
</evidence>
<dbReference type="InterPro" id="IPR013760">
    <property type="entry name" value="Topo_IIA-like_dom_sf"/>
</dbReference>
<dbReference type="InterPro" id="IPR031660">
    <property type="entry name" value="TOPRIM_C"/>
</dbReference>
<evidence type="ECO:0000259" key="16">
    <source>
        <dbReference type="PROSITE" id="PS52040"/>
    </source>
</evidence>
<dbReference type="InterPro" id="IPR002205">
    <property type="entry name" value="Topo_IIA_dom_A"/>
</dbReference>
<feature type="domain" description="Topo IIA-type catalytic" evidence="16">
    <location>
        <begin position="684"/>
        <end position="1141"/>
    </location>
</feature>
<dbReference type="InterPro" id="IPR018522">
    <property type="entry name" value="TopoIIA_CS"/>
</dbReference>
<dbReference type="InterPro" id="IPR013757">
    <property type="entry name" value="Topo_IIA_A_a_sf"/>
</dbReference>
<feature type="region of interest" description="Disordered" evidence="14">
    <location>
        <begin position="1162"/>
        <end position="1256"/>
    </location>
</feature>
<dbReference type="Gene3D" id="3.30.230.10">
    <property type="match status" value="1"/>
</dbReference>
<dbReference type="PROSITE" id="PS52040">
    <property type="entry name" value="TOPO_IIA"/>
    <property type="match status" value="1"/>
</dbReference>
<dbReference type="SUPFAM" id="SSF56719">
    <property type="entry name" value="Type II DNA topoisomerase"/>
    <property type="match status" value="1"/>
</dbReference>
<dbReference type="FunFam" id="3.90.199.10:FF:000002">
    <property type="entry name" value="DNA topoisomerase 2"/>
    <property type="match status" value="1"/>
</dbReference>
<dbReference type="GO" id="GO:0003918">
    <property type="term" value="F:DNA topoisomerase type II (double strand cut, ATP-hydrolyzing) activity"/>
    <property type="evidence" value="ECO:0007669"/>
    <property type="project" value="UniProtKB-UniRule"/>
</dbReference>
<dbReference type="SUPFAM" id="SSF54211">
    <property type="entry name" value="Ribosomal protein S5 domain 2-like"/>
    <property type="match status" value="1"/>
</dbReference>
<evidence type="ECO:0000313" key="18">
    <source>
        <dbReference type="Proteomes" id="UP001295684"/>
    </source>
</evidence>
<feature type="domain" description="Toprim" evidence="15">
    <location>
        <begin position="436"/>
        <end position="557"/>
    </location>
</feature>
<comment type="catalytic activity">
    <reaction evidence="1 12 13">
        <text>ATP-dependent breakage, passage and rejoining of double-stranded DNA.</text>
        <dbReference type="EC" id="5.6.2.2"/>
    </reaction>
</comment>
<dbReference type="Pfam" id="PF00204">
    <property type="entry name" value="DNA_gyraseB"/>
    <property type="match status" value="1"/>
</dbReference>
<keyword evidence="11 12" id="KW-0413">Isomerase</keyword>
<dbReference type="PANTHER" id="PTHR10169">
    <property type="entry name" value="DNA TOPOISOMERASE/GYRASE"/>
    <property type="match status" value="1"/>
</dbReference>
<evidence type="ECO:0000256" key="3">
    <source>
        <dbReference type="ARBA" id="ARBA00001946"/>
    </source>
</evidence>
<dbReference type="EC" id="5.6.2.2" evidence="13"/>
<dbReference type="Pfam" id="PF02518">
    <property type="entry name" value="HATPase_c"/>
    <property type="match status" value="1"/>
</dbReference>
<dbReference type="PRINTS" id="PR00418">
    <property type="entry name" value="TPI2FAMILY"/>
</dbReference>
<name>A0AAD1UF41_EUPCR</name>
<dbReference type="GO" id="GO:0046872">
    <property type="term" value="F:metal ion binding"/>
    <property type="evidence" value="ECO:0007669"/>
    <property type="project" value="UniProtKB-KW"/>
</dbReference>
<dbReference type="InterPro" id="IPR020568">
    <property type="entry name" value="Ribosomal_Su5_D2-typ_SF"/>
</dbReference>
<comment type="cofactor">
    <cofactor evidence="2">
        <name>Ca(2+)</name>
        <dbReference type="ChEBI" id="CHEBI:29108"/>
    </cofactor>
</comment>
<feature type="compositionally biased region" description="Basic and acidic residues" evidence="14">
    <location>
        <begin position="1195"/>
        <end position="1228"/>
    </location>
</feature>
<dbReference type="Gene3D" id="3.30.1360.40">
    <property type="match status" value="1"/>
</dbReference>
<feature type="active site" description="O-(5'-phospho-DNA)-tyrosine intermediate" evidence="12">
    <location>
        <position position="774"/>
    </location>
</feature>
<keyword evidence="5" id="KW-0479">Metal-binding</keyword>
<dbReference type="InterPro" id="IPR014721">
    <property type="entry name" value="Ribsml_uS5_D2-typ_fold_subgr"/>
</dbReference>
<dbReference type="Gene3D" id="3.30.1490.30">
    <property type="match status" value="1"/>
</dbReference>
<feature type="compositionally biased region" description="Basic residues" evidence="14">
    <location>
        <begin position="1305"/>
        <end position="1314"/>
    </location>
</feature>
<evidence type="ECO:0000256" key="2">
    <source>
        <dbReference type="ARBA" id="ARBA00001913"/>
    </source>
</evidence>
<dbReference type="PROSITE" id="PS00177">
    <property type="entry name" value="TOPOISOMERASE_II"/>
    <property type="match status" value="1"/>
</dbReference>
<dbReference type="Gene3D" id="3.30.565.10">
    <property type="entry name" value="Histidine kinase-like ATPase, C-terminal domain"/>
    <property type="match status" value="1"/>
</dbReference>
<dbReference type="PRINTS" id="PR01158">
    <property type="entry name" value="TOPISMRASEII"/>
</dbReference>
<dbReference type="InterPro" id="IPR013758">
    <property type="entry name" value="Topo_IIA_A/C_ab"/>
</dbReference>
<dbReference type="InterPro" id="IPR036890">
    <property type="entry name" value="HATPase_C_sf"/>
</dbReference>
<feature type="region of interest" description="Disordered" evidence="14">
    <location>
        <begin position="1273"/>
        <end position="1314"/>
    </location>
</feature>
<dbReference type="SUPFAM" id="SSF55874">
    <property type="entry name" value="ATPase domain of HSP90 chaperone/DNA topoisomerase II/histidine kinase"/>
    <property type="match status" value="1"/>
</dbReference>
<evidence type="ECO:0000256" key="9">
    <source>
        <dbReference type="ARBA" id="ARBA00023029"/>
    </source>
</evidence>
<dbReference type="FunFam" id="3.40.50.670:FF:000001">
    <property type="entry name" value="DNA topoisomerase 2"/>
    <property type="match status" value="2"/>
</dbReference>
<evidence type="ECO:0000256" key="5">
    <source>
        <dbReference type="ARBA" id="ARBA00022723"/>
    </source>
</evidence>
<comment type="subunit">
    <text evidence="13">Homodimer.</text>
</comment>
<dbReference type="GO" id="GO:0003677">
    <property type="term" value="F:DNA binding"/>
    <property type="evidence" value="ECO:0007669"/>
    <property type="project" value="UniProtKB-UniRule"/>
</dbReference>
<evidence type="ECO:0000256" key="6">
    <source>
        <dbReference type="ARBA" id="ARBA00022741"/>
    </source>
</evidence>
<evidence type="ECO:0000256" key="13">
    <source>
        <dbReference type="RuleBase" id="RU362094"/>
    </source>
</evidence>
<evidence type="ECO:0000256" key="11">
    <source>
        <dbReference type="ARBA" id="ARBA00023235"/>
    </source>
</evidence>
<keyword evidence="7 13" id="KW-0067">ATP-binding</keyword>
<feature type="compositionally biased region" description="Basic and acidic residues" evidence="14">
    <location>
        <begin position="1273"/>
        <end position="1304"/>
    </location>
</feature>
<dbReference type="SMART" id="SM00433">
    <property type="entry name" value="TOP2c"/>
    <property type="match status" value="1"/>
</dbReference>
<evidence type="ECO:0000313" key="17">
    <source>
        <dbReference type="EMBL" id="CAI2366138.1"/>
    </source>
</evidence>
<dbReference type="Gene3D" id="3.40.50.670">
    <property type="match status" value="1"/>
</dbReference>
<dbReference type="FunFam" id="3.30.1490.30:FF:000001">
    <property type="entry name" value="DNA topoisomerase 2"/>
    <property type="match status" value="1"/>
</dbReference>
<dbReference type="SMART" id="SM00434">
    <property type="entry name" value="TOP4c"/>
    <property type="match status" value="1"/>
</dbReference>
<evidence type="ECO:0000256" key="7">
    <source>
        <dbReference type="ARBA" id="ARBA00022840"/>
    </source>
</evidence>
<dbReference type="Gene3D" id="1.10.268.10">
    <property type="entry name" value="Topoisomerase, domain 3"/>
    <property type="match status" value="1"/>
</dbReference>
<evidence type="ECO:0000256" key="14">
    <source>
        <dbReference type="SAM" id="MobiDB-lite"/>
    </source>
</evidence>
<keyword evidence="10 12" id="KW-0238">DNA-binding</keyword>
<dbReference type="InterPro" id="IPR001241">
    <property type="entry name" value="Topo_IIA"/>
</dbReference>
<dbReference type="Pfam" id="PF16898">
    <property type="entry name" value="TOPRIM_C"/>
    <property type="match status" value="1"/>
</dbReference>
<accession>A0AAD1UF41</accession>
<protein>
    <recommendedName>
        <fullName evidence="13">DNA topoisomerase 2</fullName>
        <ecNumber evidence="13">5.6.2.2</ecNumber>
    </recommendedName>
</protein>
<reference evidence="17" key="1">
    <citation type="submission" date="2023-07" db="EMBL/GenBank/DDBJ databases">
        <authorList>
            <consortium name="AG Swart"/>
            <person name="Singh M."/>
            <person name="Singh A."/>
            <person name="Seah K."/>
            <person name="Emmerich C."/>
        </authorList>
    </citation>
    <scope>NUCLEOTIDE SEQUENCE</scope>
    <source>
        <strain evidence="17">DP1</strain>
    </source>
</reference>
<evidence type="ECO:0000259" key="15">
    <source>
        <dbReference type="PROSITE" id="PS50880"/>
    </source>
</evidence>
<dbReference type="Pfam" id="PF00521">
    <property type="entry name" value="DNA_topoisoIV"/>
    <property type="match status" value="1"/>
</dbReference>
<dbReference type="Gene3D" id="3.90.199.10">
    <property type="entry name" value="Topoisomerase II, domain 5"/>
    <property type="match status" value="1"/>
</dbReference>
<dbReference type="InterPro" id="IPR013506">
    <property type="entry name" value="Topo_IIA_bsu_dom2"/>
</dbReference>
<dbReference type="Pfam" id="PF01751">
    <property type="entry name" value="Toprim"/>
    <property type="match status" value="1"/>
</dbReference>
<feature type="compositionally biased region" description="Basic residues" evidence="14">
    <location>
        <begin position="1168"/>
        <end position="1183"/>
    </location>
</feature>
<dbReference type="PANTHER" id="PTHR10169:SF38">
    <property type="entry name" value="DNA TOPOISOMERASE 2"/>
    <property type="match status" value="1"/>
</dbReference>
<comment type="function">
    <text evidence="13">Control of topological states of DNA by transient breakage and subsequent rejoining of DNA strands. Topoisomerase II makes double-strand breaks.</text>
</comment>
<comment type="cofactor">
    <cofactor evidence="3">
        <name>Mg(2+)</name>
        <dbReference type="ChEBI" id="CHEBI:18420"/>
    </cofactor>
</comment>
<dbReference type="GO" id="GO:0006265">
    <property type="term" value="P:DNA topological change"/>
    <property type="evidence" value="ECO:0007669"/>
    <property type="project" value="UniProtKB-UniRule"/>
</dbReference>
<dbReference type="Proteomes" id="UP001295684">
    <property type="component" value="Unassembled WGS sequence"/>
</dbReference>
<dbReference type="GO" id="GO:0005634">
    <property type="term" value="C:nucleus"/>
    <property type="evidence" value="ECO:0007669"/>
    <property type="project" value="TreeGrafter"/>
</dbReference>
<dbReference type="GO" id="GO:0000819">
    <property type="term" value="P:sister chromatid segregation"/>
    <property type="evidence" value="ECO:0007669"/>
    <property type="project" value="TreeGrafter"/>
</dbReference>
<dbReference type="InterPro" id="IPR001154">
    <property type="entry name" value="TopoII_euk"/>
</dbReference>
<dbReference type="GO" id="GO:0000712">
    <property type="term" value="P:resolution of meiotic recombination intermediates"/>
    <property type="evidence" value="ECO:0007669"/>
    <property type="project" value="TreeGrafter"/>
</dbReference>
<dbReference type="InterPro" id="IPR003594">
    <property type="entry name" value="HATPase_dom"/>
</dbReference>
<gene>
    <name evidence="17" type="ORF">ECRASSUSDP1_LOCUS7409</name>
</gene>
<dbReference type="InterPro" id="IPR050634">
    <property type="entry name" value="DNA_Topoisomerase_II"/>
</dbReference>
<comment type="caution">
    <text evidence="17">The sequence shown here is derived from an EMBL/GenBank/DDBJ whole genome shotgun (WGS) entry which is preliminary data.</text>
</comment>